<dbReference type="GO" id="GO:0030027">
    <property type="term" value="C:lamellipodium"/>
    <property type="evidence" value="ECO:0007669"/>
    <property type="project" value="TreeGrafter"/>
</dbReference>
<dbReference type="WBParaSite" id="HPBE_0001923001-mRNA-1">
    <property type="protein sequence ID" value="HPBE_0001923001-mRNA-1"/>
    <property type="gene ID" value="HPBE_0001923001"/>
</dbReference>
<reference evidence="2" key="1">
    <citation type="submission" date="2019-09" db="UniProtKB">
        <authorList>
            <consortium name="WormBaseParasite"/>
        </authorList>
    </citation>
    <scope>IDENTIFICATION</scope>
</reference>
<dbReference type="InterPro" id="IPR036322">
    <property type="entry name" value="WD40_repeat_dom_sf"/>
</dbReference>
<dbReference type="Proteomes" id="UP000050761">
    <property type="component" value="Unassembled WGS sequence"/>
</dbReference>
<dbReference type="AlphaFoldDB" id="A0A183GAZ4"/>
<evidence type="ECO:0000313" key="1">
    <source>
        <dbReference type="Proteomes" id="UP000050761"/>
    </source>
</evidence>
<accession>A0A183GAZ4</accession>
<name>A0A183GAZ4_HELPZ</name>
<organism evidence="1 2">
    <name type="scientific">Heligmosomoides polygyrus</name>
    <name type="common">Parasitic roundworm</name>
    <dbReference type="NCBI Taxonomy" id="6339"/>
    <lineage>
        <taxon>Eukaryota</taxon>
        <taxon>Metazoa</taxon>
        <taxon>Ecdysozoa</taxon>
        <taxon>Nematoda</taxon>
        <taxon>Chromadorea</taxon>
        <taxon>Rhabditida</taxon>
        <taxon>Rhabditina</taxon>
        <taxon>Rhabditomorpha</taxon>
        <taxon>Strongyloidea</taxon>
        <taxon>Heligmosomidae</taxon>
        <taxon>Heligmosomoides</taxon>
    </lineage>
</organism>
<proteinExistence type="predicted"/>
<dbReference type="InterPro" id="IPR029982">
    <property type="entry name" value="Kptn"/>
</dbReference>
<evidence type="ECO:0000313" key="2">
    <source>
        <dbReference type="WBParaSite" id="HPBE_0001923001-mRNA-1"/>
    </source>
</evidence>
<keyword evidence="1" id="KW-1185">Reference proteome</keyword>
<protein>
    <submittedName>
        <fullName evidence="2">MMS1_N domain-containing protein</fullName>
    </submittedName>
</protein>
<dbReference type="GO" id="GO:1904262">
    <property type="term" value="P:negative regulation of TORC1 signaling"/>
    <property type="evidence" value="ECO:0007669"/>
    <property type="project" value="TreeGrafter"/>
</dbReference>
<dbReference type="GO" id="GO:0015629">
    <property type="term" value="C:actin cytoskeleton"/>
    <property type="evidence" value="ECO:0007669"/>
    <property type="project" value="InterPro"/>
</dbReference>
<sequence length="340" mass="37420">LLNVYGRLHFVEENKIVCLSKLLGEKALKSGHSIELCCADVLAQNTASSLAVLATFWVELNEHFCPCRHFGALFKISPTLHVELTNKLEALAPVAHCRLLERVISSAENKYWLIFEAGKSLSVYKLEKDCDDMTVLEGGFDEFPEVCLDEFAGAVTRSAMISSPKLKWCALGFDTGRVVLSVVDVESKIVHRKLIKFSGPVSVVMFVPEPLMQTPGLSDVGEVESTLEERFLVVSSTLGPVAIWRCLFEDGTLSWNNEILLSQSEQFDSITSACIISGNIAVGTYSGKILFYTSPCDFVSHEIASITQIHSPIVNMKVLDEKTLCVLSTAGLHTVKRSDL</sequence>
<dbReference type="GO" id="GO:0034198">
    <property type="term" value="P:cellular response to amino acid starvation"/>
    <property type="evidence" value="ECO:0007669"/>
    <property type="project" value="TreeGrafter"/>
</dbReference>
<dbReference type="GO" id="GO:0007015">
    <property type="term" value="P:actin filament organization"/>
    <property type="evidence" value="ECO:0007669"/>
    <property type="project" value="InterPro"/>
</dbReference>
<dbReference type="SUPFAM" id="SSF50978">
    <property type="entry name" value="WD40 repeat-like"/>
    <property type="match status" value="1"/>
</dbReference>
<dbReference type="PANTHER" id="PTHR15435:SF2">
    <property type="entry name" value="KICSTOR COMPLEX PROTEIN KAPTIN"/>
    <property type="match status" value="1"/>
</dbReference>
<dbReference type="GO" id="GO:0051015">
    <property type="term" value="F:actin filament binding"/>
    <property type="evidence" value="ECO:0007669"/>
    <property type="project" value="TreeGrafter"/>
</dbReference>
<dbReference type="PANTHER" id="PTHR15435">
    <property type="entry name" value="KICSTOR COMPLEX PROTEIN KAPTIN"/>
    <property type="match status" value="1"/>
</dbReference>